<comment type="catalytic activity">
    <reaction evidence="10">
        <text>a 5'-end diphospho-ribonucleoside in mRNA + GTP + H(+) = a 5'-end (5'-triphosphoguanosine)-ribonucleoside in mRNA + diphosphate</text>
        <dbReference type="Rhea" id="RHEA:67012"/>
        <dbReference type="Rhea" id="RHEA-COMP:17165"/>
        <dbReference type="Rhea" id="RHEA-COMP:17166"/>
        <dbReference type="ChEBI" id="CHEBI:15378"/>
        <dbReference type="ChEBI" id="CHEBI:33019"/>
        <dbReference type="ChEBI" id="CHEBI:37565"/>
        <dbReference type="ChEBI" id="CHEBI:167616"/>
        <dbReference type="ChEBI" id="CHEBI:167617"/>
        <dbReference type="EC" id="2.7.7.50"/>
    </reaction>
    <physiologicalReaction direction="left-to-right" evidence="10">
        <dbReference type="Rhea" id="RHEA:67013"/>
    </physiologicalReaction>
</comment>
<dbReference type="SUPFAM" id="SSF56091">
    <property type="entry name" value="DNA ligase/mRNA capping enzyme, catalytic domain"/>
    <property type="match status" value="1"/>
</dbReference>
<evidence type="ECO:0000256" key="9">
    <source>
        <dbReference type="ARBA" id="ARBA00023242"/>
    </source>
</evidence>
<feature type="domain" description="mRNA capping enzyme C-terminal" evidence="12">
    <location>
        <begin position="242"/>
        <end position="350"/>
    </location>
</feature>
<dbReference type="Proteomes" id="UP001140011">
    <property type="component" value="Unassembled WGS sequence"/>
</dbReference>
<dbReference type="CDD" id="cd07895">
    <property type="entry name" value="Adenylation_mRNA_capping"/>
    <property type="match status" value="1"/>
</dbReference>
<keyword evidence="8" id="KW-0342">GTP-binding</keyword>
<dbReference type="PANTHER" id="PTHR10367">
    <property type="entry name" value="MRNA-CAPPING ENZYME"/>
    <property type="match status" value="1"/>
</dbReference>
<name>A0A9W8GUF5_9FUNG</name>
<dbReference type="GO" id="GO:0005524">
    <property type="term" value="F:ATP binding"/>
    <property type="evidence" value="ECO:0007669"/>
    <property type="project" value="InterPro"/>
</dbReference>
<protein>
    <recommendedName>
        <fullName evidence="2">mRNA guanylyltransferase</fullName>
        <ecNumber evidence="2">2.7.7.50</ecNumber>
    </recommendedName>
</protein>
<gene>
    <name evidence="13" type="ORF">GGI19_006278</name>
</gene>
<dbReference type="Pfam" id="PF03919">
    <property type="entry name" value="mRNA_cap_C"/>
    <property type="match status" value="1"/>
</dbReference>
<dbReference type="PANTHER" id="PTHR10367:SF17">
    <property type="entry name" value="MRNA-CAPPING ENZYME"/>
    <property type="match status" value="1"/>
</dbReference>
<evidence type="ECO:0000313" key="14">
    <source>
        <dbReference type="Proteomes" id="UP001140011"/>
    </source>
</evidence>
<dbReference type="GO" id="GO:0005525">
    <property type="term" value="F:GTP binding"/>
    <property type="evidence" value="ECO:0007669"/>
    <property type="project" value="UniProtKB-KW"/>
</dbReference>
<evidence type="ECO:0000256" key="3">
    <source>
        <dbReference type="ARBA" id="ARBA00022664"/>
    </source>
</evidence>
<dbReference type="InterPro" id="IPR012340">
    <property type="entry name" value="NA-bd_OB-fold"/>
</dbReference>
<evidence type="ECO:0000256" key="8">
    <source>
        <dbReference type="ARBA" id="ARBA00023134"/>
    </source>
</evidence>
<comment type="subcellular location">
    <subcellularLocation>
        <location evidence="1">Nucleus</location>
    </subcellularLocation>
</comment>
<reference evidence="13" key="1">
    <citation type="submission" date="2022-07" db="EMBL/GenBank/DDBJ databases">
        <title>Phylogenomic reconstructions and comparative analyses of Kickxellomycotina fungi.</title>
        <authorList>
            <person name="Reynolds N.K."/>
            <person name="Stajich J.E."/>
            <person name="Barry K."/>
            <person name="Grigoriev I.V."/>
            <person name="Crous P."/>
            <person name="Smith M.E."/>
        </authorList>
    </citation>
    <scope>NUCLEOTIDE SEQUENCE</scope>
    <source>
        <strain evidence="13">BCRC 34297</strain>
    </source>
</reference>
<evidence type="ECO:0000256" key="7">
    <source>
        <dbReference type="ARBA" id="ARBA00023042"/>
    </source>
</evidence>
<dbReference type="AlphaFoldDB" id="A0A9W8GUF5"/>
<dbReference type="SUPFAM" id="SSF50249">
    <property type="entry name" value="Nucleic acid-binding proteins"/>
    <property type="match status" value="1"/>
</dbReference>
<evidence type="ECO:0000256" key="6">
    <source>
        <dbReference type="ARBA" id="ARBA00022741"/>
    </source>
</evidence>
<dbReference type="EMBL" id="JANBUH010001224">
    <property type="protein sequence ID" value="KAJ2748064.1"/>
    <property type="molecule type" value="Genomic_DNA"/>
</dbReference>
<comment type="caution">
    <text evidence="13">The sequence shown here is derived from an EMBL/GenBank/DDBJ whole genome shotgun (WGS) entry which is preliminary data.</text>
</comment>
<keyword evidence="14" id="KW-1185">Reference proteome</keyword>
<keyword evidence="9" id="KW-0539">Nucleus</keyword>
<evidence type="ECO:0000259" key="11">
    <source>
        <dbReference type="Pfam" id="PF01331"/>
    </source>
</evidence>
<dbReference type="InterPro" id="IPR051029">
    <property type="entry name" value="mRNA_Capping_Enz/RNA_Phosphat"/>
</dbReference>
<organism evidence="13 14">
    <name type="scientific">Coemansia pectinata</name>
    <dbReference type="NCBI Taxonomy" id="1052879"/>
    <lineage>
        <taxon>Eukaryota</taxon>
        <taxon>Fungi</taxon>
        <taxon>Fungi incertae sedis</taxon>
        <taxon>Zoopagomycota</taxon>
        <taxon>Kickxellomycotina</taxon>
        <taxon>Kickxellomycetes</taxon>
        <taxon>Kickxellales</taxon>
        <taxon>Kickxellaceae</taxon>
        <taxon>Coemansia</taxon>
    </lineage>
</organism>
<keyword evidence="6" id="KW-0547">Nucleotide-binding</keyword>
<feature type="domain" description="mRNA capping enzyme adenylation" evidence="11">
    <location>
        <begin position="40"/>
        <end position="238"/>
    </location>
</feature>
<keyword evidence="5" id="KW-0548">Nucleotidyltransferase</keyword>
<evidence type="ECO:0000256" key="4">
    <source>
        <dbReference type="ARBA" id="ARBA00022679"/>
    </source>
</evidence>
<sequence>MAGDIPTIPGELVPQHARQALQQLVGELTGTNRTTFPGSQPVSFTKSTSIPELLGSNYLVCEKSDGVRVLVLMLVAEGRPQTFFITRKNEYYLAPFCAFPTPDTDPQRPTKFHDRTLIDAELVIDIDKYGRAERKLLGFDALLINNWNCMSFILEKRLGYLRDHVFKPFERMCRHLTPEQLQRVPFSVEMKVFERSYGVSKVQYETIPRLLHKSDGLIFTSVLSPYTPGTCEKIIKWKPASENSIDFKIHVVDANALDVRLLVWQGGYNYTEFGRLAIRPNDFNRGALAGIRSAHELEGRIGETVYDPEYAPPAQWRFMRFRDDKPHGNHISIVHKIIESMGDNMELPELIESMAAVRTAWKEREAAASEAMVEAKVAAMP</sequence>
<dbReference type="Gene3D" id="2.40.50.140">
    <property type="entry name" value="Nucleic acid-binding proteins"/>
    <property type="match status" value="1"/>
</dbReference>
<evidence type="ECO:0000256" key="1">
    <source>
        <dbReference type="ARBA" id="ARBA00004123"/>
    </source>
</evidence>
<evidence type="ECO:0000259" key="12">
    <source>
        <dbReference type="Pfam" id="PF03919"/>
    </source>
</evidence>
<evidence type="ECO:0000256" key="10">
    <source>
        <dbReference type="ARBA" id="ARBA00044624"/>
    </source>
</evidence>
<dbReference type="Gene3D" id="3.30.470.30">
    <property type="entry name" value="DNA ligase/mRNA capping enzyme"/>
    <property type="match status" value="1"/>
</dbReference>
<dbReference type="GO" id="GO:0005634">
    <property type="term" value="C:nucleus"/>
    <property type="evidence" value="ECO:0007669"/>
    <property type="project" value="UniProtKB-SubCell"/>
</dbReference>
<dbReference type="GO" id="GO:0004484">
    <property type="term" value="F:mRNA guanylyltransferase activity"/>
    <property type="evidence" value="ECO:0007669"/>
    <property type="project" value="UniProtKB-EC"/>
</dbReference>
<dbReference type="InterPro" id="IPR013846">
    <property type="entry name" value="mRNA_cap_enzyme_C"/>
</dbReference>
<keyword evidence="4" id="KW-0808">Transferase</keyword>
<dbReference type="Pfam" id="PF01331">
    <property type="entry name" value="mRNA_cap_enzyme"/>
    <property type="match status" value="1"/>
</dbReference>
<keyword evidence="7" id="KW-0506">mRNA capping</keyword>
<dbReference type="OrthoDB" id="200924at2759"/>
<proteinExistence type="predicted"/>
<dbReference type="EC" id="2.7.7.50" evidence="2"/>
<dbReference type="GO" id="GO:0006370">
    <property type="term" value="P:7-methylguanosine mRNA capping"/>
    <property type="evidence" value="ECO:0007669"/>
    <property type="project" value="UniProtKB-KW"/>
</dbReference>
<evidence type="ECO:0000256" key="2">
    <source>
        <dbReference type="ARBA" id="ARBA00012475"/>
    </source>
</evidence>
<evidence type="ECO:0000256" key="5">
    <source>
        <dbReference type="ARBA" id="ARBA00022695"/>
    </source>
</evidence>
<evidence type="ECO:0000313" key="13">
    <source>
        <dbReference type="EMBL" id="KAJ2748064.1"/>
    </source>
</evidence>
<keyword evidence="3" id="KW-0507">mRNA processing</keyword>
<accession>A0A9W8GUF5</accession>
<dbReference type="InterPro" id="IPR001339">
    <property type="entry name" value="mRNA_cap_enzyme_adenylation"/>
</dbReference>